<accession>A0A8H5LHX7</accession>
<proteinExistence type="predicted"/>
<gene>
    <name evidence="2" type="ORF">D9756_001910</name>
</gene>
<keyword evidence="3" id="KW-1185">Reference proteome</keyword>
<feature type="compositionally biased region" description="Low complexity" evidence="1">
    <location>
        <begin position="187"/>
        <end position="197"/>
    </location>
</feature>
<evidence type="ECO:0000313" key="2">
    <source>
        <dbReference type="EMBL" id="KAF5358056.1"/>
    </source>
</evidence>
<comment type="caution">
    <text evidence="2">The sequence shown here is derived from an EMBL/GenBank/DDBJ whole genome shotgun (WGS) entry which is preliminary data.</text>
</comment>
<organism evidence="2 3">
    <name type="scientific">Leucocoprinus leucothites</name>
    <dbReference type="NCBI Taxonomy" id="201217"/>
    <lineage>
        <taxon>Eukaryota</taxon>
        <taxon>Fungi</taxon>
        <taxon>Dikarya</taxon>
        <taxon>Basidiomycota</taxon>
        <taxon>Agaricomycotina</taxon>
        <taxon>Agaricomycetes</taxon>
        <taxon>Agaricomycetidae</taxon>
        <taxon>Agaricales</taxon>
        <taxon>Agaricineae</taxon>
        <taxon>Agaricaceae</taxon>
        <taxon>Leucocoprinus</taxon>
    </lineage>
</organism>
<feature type="compositionally biased region" description="Polar residues" evidence="1">
    <location>
        <begin position="140"/>
        <end position="174"/>
    </location>
</feature>
<sequence>MAYPSSSSFPPHEQSQLPQPPQSAYQSDSYHQQDFTPRNQSAFGRQWPESVPQFVNWTQEQNDFPQATSQQFPDQQNPYPQQSSLNQRSSFSQPDQFLQQNPSQSHQGQQQSHTQYAQHLPPTQYLQQPQQPQFTPLSQNQPTQSTPLAHQNTQRNQQNVHSQQTSLAQPNQLPGSGAHNPPNGFSQHTQHGQQQQHFLPAQPTHMNQQNLHQQGQQFGLQTAQQPRGPPFPQLPNQPVQRSQSLPYPSQPQPSQTLQPGQQSQLRHSSGDVAGTFQLFFTGRDDPRSCMLIGEDTKPVYLSFETQESNLNQQVRTNVYKNTRDLCAKLDWGTGGFLGTATIGNRQFPMAHLVLPGSTESARRFTSIDGKQFEWRRIREDATAYDVSGAFRHSESGPSLVMSFSLFLPSWLLPACHKTHFRLKPKSASPLSTELCTYSCGILLAARPKPWSPND</sequence>
<feature type="compositionally biased region" description="Polar residues" evidence="1">
    <location>
        <begin position="1"/>
        <end position="43"/>
    </location>
</feature>
<dbReference type="Proteomes" id="UP000559027">
    <property type="component" value="Unassembled WGS sequence"/>
</dbReference>
<feature type="compositionally biased region" description="Low complexity" evidence="1">
    <location>
        <begin position="240"/>
        <end position="265"/>
    </location>
</feature>
<feature type="compositionally biased region" description="Polar residues" evidence="1">
    <location>
        <begin position="53"/>
        <end position="98"/>
    </location>
</feature>
<feature type="region of interest" description="Disordered" evidence="1">
    <location>
        <begin position="1"/>
        <end position="268"/>
    </location>
</feature>
<protein>
    <submittedName>
        <fullName evidence="2">Uncharacterized protein</fullName>
    </submittedName>
</protein>
<evidence type="ECO:0000256" key="1">
    <source>
        <dbReference type="SAM" id="MobiDB-lite"/>
    </source>
</evidence>
<feature type="compositionally biased region" description="Low complexity" evidence="1">
    <location>
        <begin position="99"/>
        <end position="139"/>
    </location>
</feature>
<dbReference type="AlphaFoldDB" id="A0A8H5LHX7"/>
<reference evidence="2 3" key="1">
    <citation type="journal article" date="2020" name="ISME J.">
        <title>Uncovering the hidden diversity of litter-decomposition mechanisms in mushroom-forming fungi.</title>
        <authorList>
            <person name="Floudas D."/>
            <person name="Bentzer J."/>
            <person name="Ahren D."/>
            <person name="Johansson T."/>
            <person name="Persson P."/>
            <person name="Tunlid A."/>
        </authorList>
    </citation>
    <scope>NUCLEOTIDE SEQUENCE [LARGE SCALE GENOMIC DNA]</scope>
    <source>
        <strain evidence="2 3">CBS 146.42</strain>
    </source>
</reference>
<dbReference type="EMBL" id="JAACJO010000005">
    <property type="protein sequence ID" value="KAF5358056.1"/>
    <property type="molecule type" value="Genomic_DNA"/>
</dbReference>
<evidence type="ECO:0000313" key="3">
    <source>
        <dbReference type="Proteomes" id="UP000559027"/>
    </source>
</evidence>
<name>A0A8H5LHX7_9AGAR</name>
<feature type="compositionally biased region" description="Low complexity" evidence="1">
    <location>
        <begin position="207"/>
        <end position="225"/>
    </location>
</feature>
<dbReference type="OrthoDB" id="3183898at2759"/>